<evidence type="ECO:0000313" key="4">
    <source>
        <dbReference type="Proteomes" id="UP000014923"/>
    </source>
</evidence>
<dbReference type="SUPFAM" id="SSF53187">
    <property type="entry name" value="Zn-dependent exopeptidases"/>
    <property type="match status" value="1"/>
</dbReference>
<dbReference type="CDD" id="cd02696">
    <property type="entry name" value="MurNAc-LAA"/>
    <property type="match status" value="1"/>
</dbReference>
<dbReference type="RefSeq" id="WP_018663653.1">
    <property type="nucleotide sequence ID" value="NZ_HF952018.1"/>
</dbReference>
<dbReference type="PANTHER" id="PTHR30404">
    <property type="entry name" value="N-ACETYLMURAMOYL-L-ALANINE AMIDASE"/>
    <property type="match status" value="1"/>
</dbReference>
<dbReference type="AlphaFoldDB" id="R7RU77"/>
<dbReference type="Proteomes" id="UP000014923">
    <property type="component" value="Unassembled WGS sequence"/>
</dbReference>
<dbReference type="InterPro" id="IPR014234">
    <property type="entry name" value="Spore_CwlD"/>
</dbReference>
<dbReference type="NCBIfam" id="TIGR02883">
    <property type="entry name" value="spore_cwlD"/>
    <property type="match status" value="1"/>
</dbReference>
<sequence length="225" mass="25897">MKRKYLIFIILIVSGFALYIAKPALSLNTNRVIIIDAGHGGIDPGAIGRDGTIEKDINLSISLKLKAYLEDAGFTCIMIREVDEGLYSEYGRVRDKKNEDLRNRRQFIKKYKADLFISIHLNFFPESQYYGAQVFYPKNDSKSEEIAKLIQSELIKTLNRGNKREAKGTNDIYVIRDNEIPSVLVECGFLSNYEEEQLLKREDYQNKIAWAIFKGISTYYLGNKQ</sequence>
<dbReference type="Gene3D" id="3.40.630.40">
    <property type="entry name" value="Zn-dependent exopeptidases"/>
    <property type="match status" value="1"/>
</dbReference>
<reference evidence="3" key="1">
    <citation type="submission" date="2013-03" db="EMBL/GenBank/DDBJ databases">
        <title>Draft genome sequence of the hydrogen-ethanol-producing anaerobic alkalithermophilic Caloramator celere.</title>
        <authorList>
            <person name="Ciranna A."/>
            <person name="Larjo A."/>
            <person name="Kivisto A."/>
            <person name="Santala V."/>
            <person name="Roos C."/>
            <person name="Karp M."/>
        </authorList>
    </citation>
    <scope>NUCLEOTIDE SEQUENCE [LARGE SCALE GENOMIC DNA]</scope>
    <source>
        <strain evidence="3">DSM 8682</strain>
    </source>
</reference>
<accession>R7RU77</accession>
<name>R7RU77_9CLOT</name>
<dbReference type="SMART" id="SM00646">
    <property type="entry name" value="Ami_3"/>
    <property type="match status" value="1"/>
</dbReference>
<dbReference type="GO" id="GO:0030288">
    <property type="term" value="C:outer membrane-bounded periplasmic space"/>
    <property type="evidence" value="ECO:0007669"/>
    <property type="project" value="TreeGrafter"/>
</dbReference>
<dbReference type="InterPro" id="IPR002508">
    <property type="entry name" value="MurNAc-LAA_cat"/>
</dbReference>
<proteinExistence type="predicted"/>
<gene>
    <name evidence="3" type="ORF">TCEL_01069</name>
</gene>
<keyword evidence="1 3" id="KW-0378">Hydrolase</keyword>
<protein>
    <submittedName>
        <fullName evidence="3">N-acetylmuramoyl-L-alanine amidase</fullName>
        <ecNumber evidence="3">3.5.1.28</ecNumber>
    </submittedName>
</protein>
<keyword evidence="4" id="KW-1185">Reference proteome</keyword>
<dbReference type="HOGENOM" id="CLU_014322_7_1_9"/>
<evidence type="ECO:0000313" key="3">
    <source>
        <dbReference type="EMBL" id="CDF58850.1"/>
    </source>
</evidence>
<dbReference type="OrthoDB" id="9806267at2"/>
<organism evidence="3 4">
    <name type="scientific">Thermobrachium celere DSM 8682</name>
    <dbReference type="NCBI Taxonomy" id="941824"/>
    <lineage>
        <taxon>Bacteria</taxon>
        <taxon>Bacillati</taxon>
        <taxon>Bacillota</taxon>
        <taxon>Clostridia</taxon>
        <taxon>Eubacteriales</taxon>
        <taxon>Clostridiaceae</taxon>
        <taxon>Thermobrachium</taxon>
    </lineage>
</organism>
<dbReference type="EMBL" id="CAVN010000101">
    <property type="protein sequence ID" value="CDF58850.1"/>
    <property type="molecule type" value="Genomic_DNA"/>
</dbReference>
<comment type="caution">
    <text evidence="3">The sequence shown here is derived from an EMBL/GenBank/DDBJ whole genome shotgun (WGS) entry which is preliminary data.</text>
</comment>
<dbReference type="PANTHER" id="PTHR30404:SF0">
    <property type="entry name" value="N-ACETYLMURAMOYL-L-ALANINE AMIDASE AMIC"/>
    <property type="match status" value="1"/>
</dbReference>
<evidence type="ECO:0000256" key="1">
    <source>
        <dbReference type="ARBA" id="ARBA00022801"/>
    </source>
</evidence>
<evidence type="ECO:0000259" key="2">
    <source>
        <dbReference type="SMART" id="SM00646"/>
    </source>
</evidence>
<dbReference type="EC" id="3.5.1.28" evidence="3"/>
<dbReference type="GO" id="GO:0009253">
    <property type="term" value="P:peptidoglycan catabolic process"/>
    <property type="evidence" value="ECO:0007669"/>
    <property type="project" value="InterPro"/>
</dbReference>
<dbReference type="GO" id="GO:0008745">
    <property type="term" value="F:N-acetylmuramoyl-L-alanine amidase activity"/>
    <property type="evidence" value="ECO:0007669"/>
    <property type="project" value="UniProtKB-EC"/>
</dbReference>
<dbReference type="Pfam" id="PF01520">
    <property type="entry name" value="Amidase_3"/>
    <property type="match status" value="1"/>
</dbReference>
<dbReference type="eggNOG" id="COG0860">
    <property type="taxonomic scope" value="Bacteria"/>
</dbReference>
<dbReference type="InterPro" id="IPR050695">
    <property type="entry name" value="N-acetylmuramoyl_amidase_3"/>
</dbReference>
<feature type="domain" description="MurNAc-LAA" evidence="2">
    <location>
        <begin position="105"/>
        <end position="217"/>
    </location>
</feature>